<dbReference type="GO" id="GO:0046872">
    <property type="term" value="F:metal ion binding"/>
    <property type="evidence" value="ECO:0007669"/>
    <property type="project" value="UniProtKB-KW"/>
</dbReference>
<dbReference type="GO" id="GO:0016491">
    <property type="term" value="F:oxidoreductase activity"/>
    <property type="evidence" value="ECO:0007669"/>
    <property type="project" value="UniProtKB-KW"/>
</dbReference>
<protein>
    <submittedName>
        <fullName evidence="10">Oxidoreductase</fullName>
    </submittedName>
</protein>
<dbReference type="Gene3D" id="3.40.50.80">
    <property type="entry name" value="Nucleotide-binding domain of ferredoxin-NADP reductase (FNR) module"/>
    <property type="match status" value="1"/>
</dbReference>
<gene>
    <name evidence="10" type="ORF">J1902_04635</name>
</gene>
<keyword evidence="2" id="KW-0285">Flavoprotein</keyword>
<dbReference type="PANTHER" id="PTHR47354">
    <property type="entry name" value="NADH OXIDOREDUCTASE HCR"/>
    <property type="match status" value="1"/>
</dbReference>
<evidence type="ECO:0000313" key="11">
    <source>
        <dbReference type="Proteomes" id="UP000664164"/>
    </source>
</evidence>
<dbReference type="Gene3D" id="2.40.30.10">
    <property type="entry name" value="Translation factors"/>
    <property type="match status" value="1"/>
</dbReference>
<evidence type="ECO:0000256" key="2">
    <source>
        <dbReference type="ARBA" id="ARBA00022630"/>
    </source>
</evidence>
<keyword evidence="4" id="KW-0479">Metal-binding</keyword>
<dbReference type="SUPFAM" id="SSF52343">
    <property type="entry name" value="Ferredoxin reductase-like, C-terminal NADP-linked domain"/>
    <property type="match status" value="1"/>
</dbReference>
<feature type="domain" description="FAD-binding FR-type" evidence="9">
    <location>
        <begin position="1"/>
        <end position="104"/>
    </location>
</feature>
<dbReference type="SUPFAM" id="SSF63380">
    <property type="entry name" value="Riboflavin synthase domain-like"/>
    <property type="match status" value="1"/>
</dbReference>
<dbReference type="PROSITE" id="PS51384">
    <property type="entry name" value="FAD_FR"/>
    <property type="match status" value="1"/>
</dbReference>
<dbReference type="PRINTS" id="PR00409">
    <property type="entry name" value="PHDIOXRDTASE"/>
</dbReference>
<dbReference type="InterPro" id="IPR050415">
    <property type="entry name" value="MRET"/>
</dbReference>
<evidence type="ECO:0000259" key="8">
    <source>
        <dbReference type="PROSITE" id="PS51085"/>
    </source>
</evidence>
<dbReference type="SUPFAM" id="SSF54292">
    <property type="entry name" value="2Fe-2S ferredoxin-like"/>
    <property type="match status" value="1"/>
</dbReference>
<dbReference type="Proteomes" id="UP000664164">
    <property type="component" value="Unassembled WGS sequence"/>
</dbReference>
<dbReference type="RefSeq" id="WP_207615072.1">
    <property type="nucleotide sequence ID" value="NZ_JAFNLL010000007.1"/>
</dbReference>
<organism evidence="10 11">
    <name type="scientific">Arthrobacter cavernae</name>
    <dbReference type="NCBI Taxonomy" id="2817681"/>
    <lineage>
        <taxon>Bacteria</taxon>
        <taxon>Bacillati</taxon>
        <taxon>Actinomycetota</taxon>
        <taxon>Actinomycetes</taxon>
        <taxon>Micrococcales</taxon>
        <taxon>Micrococcaceae</taxon>
        <taxon>Arthrobacter</taxon>
    </lineage>
</organism>
<dbReference type="CDD" id="cd00207">
    <property type="entry name" value="fer2"/>
    <property type="match status" value="1"/>
</dbReference>
<dbReference type="InterPro" id="IPR001041">
    <property type="entry name" value="2Fe-2S_ferredoxin-type"/>
</dbReference>
<evidence type="ECO:0000256" key="5">
    <source>
        <dbReference type="ARBA" id="ARBA00023002"/>
    </source>
</evidence>
<comment type="cofactor">
    <cofactor evidence="1">
        <name>FAD</name>
        <dbReference type="ChEBI" id="CHEBI:57692"/>
    </cofactor>
</comment>
<name>A0A939HF97_9MICC</name>
<keyword evidence="6" id="KW-0408">Iron</keyword>
<evidence type="ECO:0000313" key="10">
    <source>
        <dbReference type="EMBL" id="MBO1267273.1"/>
    </source>
</evidence>
<keyword evidence="5" id="KW-0560">Oxidoreductase</keyword>
<dbReference type="CDD" id="cd06185">
    <property type="entry name" value="PDR_like"/>
    <property type="match status" value="1"/>
</dbReference>
<accession>A0A939HF97</accession>
<dbReference type="PROSITE" id="PS51085">
    <property type="entry name" value="2FE2S_FER_2"/>
    <property type="match status" value="1"/>
</dbReference>
<dbReference type="Pfam" id="PF00111">
    <property type="entry name" value="Fer2"/>
    <property type="match status" value="1"/>
</dbReference>
<comment type="caution">
    <text evidence="10">The sequence shown here is derived from an EMBL/GenBank/DDBJ whole genome shotgun (WGS) entry which is preliminary data.</text>
</comment>
<proteinExistence type="predicted"/>
<evidence type="ECO:0000256" key="7">
    <source>
        <dbReference type="ARBA" id="ARBA00023014"/>
    </source>
</evidence>
<dbReference type="InterPro" id="IPR012675">
    <property type="entry name" value="Beta-grasp_dom_sf"/>
</dbReference>
<evidence type="ECO:0000256" key="4">
    <source>
        <dbReference type="ARBA" id="ARBA00022723"/>
    </source>
</evidence>
<keyword evidence="11" id="KW-1185">Reference proteome</keyword>
<dbReference type="InterPro" id="IPR054582">
    <property type="entry name" value="DmmA-like_N"/>
</dbReference>
<dbReference type="InterPro" id="IPR017927">
    <property type="entry name" value="FAD-bd_FR_type"/>
</dbReference>
<evidence type="ECO:0000256" key="6">
    <source>
        <dbReference type="ARBA" id="ARBA00023004"/>
    </source>
</evidence>
<dbReference type="PANTHER" id="PTHR47354:SF1">
    <property type="entry name" value="CARNITINE MONOOXYGENASE REDUCTASE SUBUNIT"/>
    <property type="match status" value="1"/>
</dbReference>
<dbReference type="AlphaFoldDB" id="A0A939HF97"/>
<feature type="domain" description="2Fe-2S ferredoxin-type" evidence="8">
    <location>
        <begin position="231"/>
        <end position="318"/>
    </location>
</feature>
<dbReference type="GO" id="GO:0051537">
    <property type="term" value="F:2 iron, 2 sulfur cluster binding"/>
    <property type="evidence" value="ECO:0007669"/>
    <property type="project" value="UniProtKB-KW"/>
</dbReference>
<reference evidence="10" key="1">
    <citation type="submission" date="2021-03" db="EMBL/GenBank/DDBJ databases">
        <title>A new species, PO-11, isolated from a karst cave deposit.</title>
        <authorList>
            <person name="Zhaoxiaoyong W."/>
        </authorList>
    </citation>
    <scope>NUCLEOTIDE SEQUENCE</scope>
    <source>
        <strain evidence="10">PO-11</strain>
    </source>
</reference>
<sequence length="318" mass="34413">MNVLELAVADSKYIAPDIREIVLRRISAGQQEVLPSYIPGSHIVIECGGRANAYSLTGSGDSPEEYRISVQLRPDGRGGSSAVHRFRHGERVKVSGPRSAFPPVATARRHLLIAGGIGITPILSHLRAAAAWGREAELLYSFRPGHAAHLEDIRALCGSSPSLFLMEFTERKAFRTGLAEALRRQPLGTHLHVCGPLGFMDSVIAEARSACWPESRLHLEAFGAADLDPGKPFTAHLARTGRSVDVPSGTSLLEALENSGVPVPNLCRQGVCGECRIPVSKGRPEHRDLYLSESDKAANTTIMCCVSRSHEPHLELEL</sequence>
<dbReference type="Pfam" id="PF22290">
    <property type="entry name" value="DmmA-like_N"/>
    <property type="match status" value="1"/>
</dbReference>
<keyword evidence="7" id="KW-0411">Iron-sulfur</keyword>
<dbReference type="InterPro" id="IPR017938">
    <property type="entry name" value="Riboflavin_synthase-like_b-brl"/>
</dbReference>
<dbReference type="InterPro" id="IPR039261">
    <property type="entry name" value="FNR_nucleotide-bd"/>
</dbReference>
<dbReference type="Gene3D" id="3.10.20.30">
    <property type="match status" value="1"/>
</dbReference>
<dbReference type="InterPro" id="IPR036010">
    <property type="entry name" value="2Fe-2S_ferredoxin-like_sf"/>
</dbReference>
<evidence type="ECO:0000259" key="9">
    <source>
        <dbReference type="PROSITE" id="PS51384"/>
    </source>
</evidence>
<evidence type="ECO:0000256" key="3">
    <source>
        <dbReference type="ARBA" id="ARBA00022714"/>
    </source>
</evidence>
<dbReference type="EMBL" id="JAFNLL010000007">
    <property type="protein sequence ID" value="MBO1267273.1"/>
    <property type="molecule type" value="Genomic_DNA"/>
</dbReference>
<evidence type="ECO:0000256" key="1">
    <source>
        <dbReference type="ARBA" id="ARBA00001974"/>
    </source>
</evidence>
<keyword evidence="3" id="KW-0001">2Fe-2S</keyword>